<dbReference type="AlphaFoldDB" id="A0AA36FID4"/>
<dbReference type="Proteomes" id="UP001162480">
    <property type="component" value="Chromosome 17"/>
</dbReference>
<keyword evidence="2" id="KW-1185">Reference proteome</keyword>
<reference evidence="1" key="1">
    <citation type="submission" date="2023-08" db="EMBL/GenBank/DDBJ databases">
        <authorList>
            <person name="Alioto T."/>
            <person name="Alioto T."/>
            <person name="Gomez Garrido J."/>
        </authorList>
    </citation>
    <scope>NUCLEOTIDE SEQUENCE</scope>
</reference>
<sequence>MSLSSVGKFLLQSELAKKEKEKWTFQIRITAYYLVIAISHAMNTEAKELSDLQRCGQIKEIHFICKPAYIEASSVCLTHLLIHKDLKTALRLKNSAFETPV</sequence>
<evidence type="ECO:0000313" key="2">
    <source>
        <dbReference type="Proteomes" id="UP001162480"/>
    </source>
</evidence>
<accession>A0AA36FID4</accession>
<dbReference type="EMBL" id="OX597830">
    <property type="protein sequence ID" value="CAI9735398.1"/>
    <property type="molecule type" value="Genomic_DNA"/>
</dbReference>
<proteinExistence type="predicted"/>
<protein>
    <submittedName>
        <fullName evidence="1">Uncharacterized protein</fullName>
    </submittedName>
</protein>
<organism evidence="1 2">
    <name type="scientific">Octopus vulgaris</name>
    <name type="common">Common octopus</name>
    <dbReference type="NCBI Taxonomy" id="6645"/>
    <lineage>
        <taxon>Eukaryota</taxon>
        <taxon>Metazoa</taxon>
        <taxon>Spiralia</taxon>
        <taxon>Lophotrochozoa</taxon>
        <taxon>Mollusca</taxon>
        <taxon>Cephalopoda</taxon>
        <taxon>Coleoidea</taxon>
        <taxon>Octopodiformes</taxon>
        <taxon>Octopoda</taxon>
        <taxon>Incirrata</taxon>
        <taxon>Octopodidae</taxon>
        <taxon>Octopus</taxon>
    </lineage>
</organism>
<name>A0AA36FID4_OCTVU</name>
<evidence type="ECO:0000313" key="1">
    <source>
        <dbReference type="EMBL" id="CAI9735398.1"/>
    </source>
</evidence>
<gene>
    <name evidence="1" type="ORF">OCTVUL_1B003433</name>
</gene>